<sequence>MEAEECQMDRLIVSDLDRLQLVSLENLCCKRLEGVRIIQQLACFNAASLNVCVSLWKWCPGTRTLCWVVPPAAALAVTAAYLLGLLNRYNELAQSKANDIINGLLLC</sequence>
<organism evidence="1 2">
    <name type="scientific">Choristoneura fumiferana</name>
    <name type="common">Spruce budworm moth</name>
    <name type="synonym">Archips fumiferana</name>
    <dbReference type="NCBI Taxonomy" id="7141"/>
    <lineage>
        <taxon>Eukaryota</taxon>
        <taxon>Metazoa</taxon>
        <taxon>Ecdysozoa</taxon>
        <taxon>Arthropoda</taxon>
        <taxon>Hexapoda</taxon>
        <taxon>Insecta</taxon>
        <taxon>Pterygota</taxon>
        <taxon>Neoptera</taxon>
        <taxon>Endopterygota</taxon>
        <taxon>Lepidoptera</taxon>
        <taxon>Glossata</taxon>
        <taxon>Ditrysia</taxon>
        <taxon>Tortricoidea</taxon>
        <taxon>Tortricidae</taxon>
        <taxon>Tortricinae</taxon>
        <taxon>Choristoneura</taxon>
    </lineage>
</organism>
<comment type="caution">
    <text evidence="1">The sequence shown here is derived from an EMBL/GenBank/DDBJ whole genome shotgun (WGS) entry which is preliminary data.</text>
</comment>
<dbReference type="EMBL" id="CM046131">
    <property type="protein sequence ID" value="KAI8430857.1"/>
    <property type="molecule type" value="Genomic_DNA"/>
</dbReference>
<evidence type="ECO:0000313" key="2">
    <source>
        <dbReference type="Proteomes" id="UP001064048"/>
    </source>
</evidence>
<protein>
    <submittedName>
        <fullName evidence="1">Uncharacterized protein</fullName>
    </submittedName>
</protein>
<dbReference type="Proteomes" id="UP001064048">
    <property type="component" value="Chromosome Z"/>
</dbReference>
<reference evidence="1 2" key="1">
    <citation type="journal article" date="2022" name="Genome Biol. Evol.">
        <title>The Spruce Budworm Genome: Reconstructing the Evolutionary History of Antifreeze Proteins.</title>
        <authorList>
            <person name="Beliveau C."/>
            <person name="Gagne P."/>
            <person name="Picq S."/>
            <person name="Vernygora O."/>
            <person name="Keeling C.I."/>
            <person name="Pinkney K."/>
            <person name="Doucet D."/>
            <person name="Wen F."/>
            <person name="Johnston J.S."/>
            <person name="Maaroufi H."/>
            <person name="Boyle B."/>
            <person name="Laroche J."/>
            <person name="Dewar K."/>
            <person name="Juretic N."/>
            <person name="Blackburn G."/>
            <person name="Nisole A."/>
            <person name="Brunet B."/>
            <person name="Brandao M."/>
            <person name="Lumley L."/>
            <person name="Duan J."/>
            <person name="Quan G."/>
            <person name="Lucarotti C.J."/>
            <person name="Roe A.D."/>
            <person name="Sperling F.A.H."/>
            <person name="Levesque R.C."/>
            <person name="Cusson M."/>
        </authorList>
    </citation>
    <scope>NUCLEOTIDE SEQUENCE [LARGE SCALE GENOMIC DNA]</scope>
    <source>
        <strain evidence="1">Glfc:IPQL:Cfum</strain>
    </source>
</reference>
<evidence type="ECO:0000313" key="1">
    <source>
        <dbReference type="EMBL" id="KAI8430857.1"/>
    </source>
</evidence>
<accession>A0ACC0K354</accession>
<gene>
    <name evidence="1" type="ORF">MSG28_001000</name>
</gene>
<keyword evidence="2" id="KW-1185">Reference proteome</keyword>
<proteinExistence type="predicted"/>
<name>A0ACC0K354_CHOFU</name>